<evidence type="ECO:0000313" key="2">
    <source>
        <dbReference type="Proteomes" id="UP000629098"/>
    </source>
</evidence>
<sequence>MIAGFFGDEDGLFFEIDLIAADGLELPVDALFDTGFSGWIAINNQDLDALGWTYVEQQPMRTAQGEVEFDLYLGKVRIDEQEFNILVHVGSGVPEVLLGRQWLKTRRLVVDMPSDMLTLTPSQGFQ</sequence>
<keyword evidence="1" id="KW-0645">Protease</keyword>
<dbReference type="SUPFAM" id="SSF50630">
    <property type="entry name" value="Acid proteases"/>
    <property type="match status" value="1"/>
</dbReference>
<name>A0A8J6XF15_9CYAN</name>
<dbReference type="Proteomes" id="UP000629098">
    <property type="component" value="Unassembled WGS sequence"/>
</dbReference>
<dbReference type="Gene3D" id="2.40.70.10">
    <property type="entry name" value="Acid Proteases"/>
    <property type="match status" value="1"/>
</dbReference>
<organism evidence="1 2">
    <name type="scientific">Iningainema tapete BLCC-T55</name>
    <dbReference type="NCBI Taxonomy" id="2748662"/>
    <lineage>
        <taxon>Bacteria</taxon>
        <taxon>Bacillati</taxon>
        <taxon>Cyanobacteriota</taxon>
        <taxon>Cyanophyceae</taxon>
        <taxon>Nostocales</taxon>
        <taxon>Scytonemataceae</taxon>
        <taxon>Iningainema tapete</taxon>
    </lineage>
</organism>
<protein>
    <submittedName>
        <fullName evidence="1">Aspartyl protease</fullName>
    </submittedName>
</protein>
<keyword evidence="2" id="KW-1185">Reference proteome</keyword>
<evidence type="ECO:0000313" key="1">
    <source>
        <dbReference type="EMBL" id="MBD2771477.1"/>
    </source>
</evidence>
<accession>A0A8J6XF15</accession>
<dbReference type="GO" id="GO:0006508">
    <property type="term" value="P:proteolysis"/>
    <property type="evidence" value="ECO:0007669"/>
    <property type="project" value="UniProtKB-KW"/>
</dbReference>
<reference evidence="1" key="1">
    <citation type="submission" date="2020-09" db="EMBL/GenBank/DDBJ databases">
        <title>Iningainema tapete sp. nov. (Scytonemataceae, Cyanobacteria) from greenhouses in central Florida (USA) produces two types of nodularin with biosynthetic potential for microcystin-LR and anabaenopeptins.</title>
        <authorList>
            <person name="Berthold D.E."/>
            <person name="Lefler F.W."/>
            <person name="Huang I.-S."/>
            <person name="Abdulla H."/>
            <person name="Zimba P.V."/>
            <person name="Laughinghouse H.D. IV."/>
        </authorList>
    </citation>
    <scope>NUCLEOTIDE SEQUENCE</scope>
    <source>
        <strain evidence="1">BLCCT55</strain>
    </source>
</reference>
<dbReference type="EMBL" id="JACXAE010000025">
    <property type="protein sequence ID" value="MBD2771477.1"/>
    <property type="molecule type" value="Genomic_DNA"/>
</dbReference>
<proteinExistence type="predicted"/>
<dbReference type="AlphaFoldDB" id="A0A8J6XF15"/>
<dbReference type="GO" id="GO:0008233">
    <property type="term" value="F:peptidase activity"/>
    <property type="evidence" value="ECO:0007669"/>
    <property type="project" value="UniProtKB-KW"/>
</dbReference>
<keyword evidence="1" id="KW-0378">Hydrolase</keyword>
<dbReference type="InterPro" id="IPR021109">
    <property type="entry name" value="Peptidase_aspartic_dom_sf"/>
</dbReference>
<dbReference type="RefSeq" id="WP_190825771.1">
    <property type="nucleotide sequence ID" value="NZ_CAWPPI010000025.1"/>
</dbReference>
<gene>
    <name evidence="1" type="ORF">ICL16_04960</name>
</gene>
<comment type="caution">
    <text evidence="1">The sequence shown here is derived from an EMBL/GenBank/DDBJ whole genome shotgun (WGS) entry which is preliminary data.</text>
</comment>